<dbReference type="InterPro" id="IPR029058">
    <property type="entry name" value="AB_hydrolase_fold"/>
</dbReference>
<evidence type="ECO:0000313" key="2">
    <source>
        <dbReference type="EMBL" id="TFK31945.1"/>
    </source>
</evidence>
<evidence type="ECO:0000259" key="1">
    <source>
        <dbReference type="Pfam" id="PF12697"/>
    </source>
</evidence>
<feature type="domain" description="AB hydrolase-1" evidence="1">
    <location>
        <begin position="134"/>
        <end position="438"/>
    </location>
</feature>
<gene>
    <name evidence="2" type="ORF">BDQ12DRAFT_707821</name>
</gene>
<dbReference type="STRING" id="68775.A0A5C3LH38"/>
<dbReference type="OrthoDB" id="94039at2759"/>
<dbReference type="InterPro" id="IPR000073">
    <property type="entry name" value="AB_hydrolase_1"/>
</dbReference>
<dbReference type="SUPFAM" id="SSF53474">
    <property type="entry name" value="alpha/beta-Hydrolases"/>
    <property type="match status" value="1"/>
</dbReference>
<dbReference type="GO" id="GO:0016787">
    <property type="term" value="F:hydrolase activity"/>
    <property type="evidence" value="ECO:0007669"/>
    <property type="project" value="UniProtKB-KW"/>
</dbReference>
<keyword evidence="3" id="KW-1185">Reference proteome</keyword>
<organism evidence="2 3">
    <name type="scientific">Crucibulum laeve</name>
    <dbReference type="NCBI Taxonomy" id="68775"/>
    <lineage>
        <taxon>Eukaryota</taxon>
        <taxon>Fungi</taxon>
        <taxon>Dikarya</taxon>
        <taxon>Basidiomycota</taxon>
        <taxon>Agaricomycotina</taxon>
        <taxon>Agaricomycetes</taxon>
        <taxon>Agaricomycetidae</taxon>
        <taxon>Agaricales</taxon>
        <taxon>Agaricineae</taxon>
        <taxon>Nidulariaceae</taxon>
        <taxon>Crucibulum</taxon>
    </lineage>
</organism>
<name>A0A5C3LH38_9AGAR</name>
<evidence type="ECO:0000313" key="3">
    <source>
        <dbReference type="Proteomes" id="UP000308652"/>
    </source>
</evidence>
<dbReference type="EMBL" id="ML213694">
    <property type="protein sequence ID" value="TFK31945.1"/>
    <property type="molecule type" value="Genomic_DNA"/>
</dbReference>
<dbReference type="Gene3D" id="3.40.50.1820">
    <property type="entry name" value="alpha/beta hydrolase"/>
    <property type="match status" value="1"/>
</dbReference>
<sequence>MSSKFPSYLPLSSPETWTPVTTRIPLAVYPPPEPLTPPALPSPPRKPAFDAPYTLSTHIFPACYMRTTRHVPIPAPPPENATKAERHRILQETRVYLKDQRGSTVTDGYPCVLWNVANRYVRKGLDGCSKGITLFFAHANGFPKEIWEPAIGLLLSSRAGQIIDEVWSWESVQHGDAALLNEGNLSAIFDWSDNARDILNFLLFYLPTVASDTALPTHLQRLPNEETEYRESNGFKNRTIVPVGHSYGGCTSALAAIIHPQLFSSIVLVDPVIIKPTDDINSMLHDPHTSTLVLGSLTRRETWSSREEALASFQKSPFFCSWDPAVLRVYVECGIHLIPSPSSSSAPSTIAKLKTPGIQEAIVFSETHTEYETFQQMPTLDERIALHWVVPGKAGAGEFGPPGGTGRRVWVRPKNASNVRIPGAGHLVAQERPASLAEDLAEFLLQRYAPAQGKTALRANL</sequence>
<dbReference type="Proteomes" id="UP000308652">
    <property type="component" value="Unassembled WGS sequence"/>
</dbReference>
<proteinExistence type="predicted"/>
<dbReference type="Pfam" id="PF12697">
    <property type="entry name" value="Abhydrolase_6"/>
    <property type="match status" value="1"/>
</dbReference>
<reference evidence="2 3" key="1">
    <citation type="journal article" date="2019" name="Nat. Ecol. Evol.">
        <title>Megaphylogeny resolves global patterns of mushroom evolution.</title>
        <authorList>
            <person name="Varga T."/>
            <person name="Krizsan K."/>
            <person name="Foldi C."/>
            <person name="Dima B."/>
            <person name="Sanchez-Garcia M."/>
            <person name="Sanchez-Ramirez S."/>
            <person name="Szollosi G.J."/>
            <person name="Szarkandi J.G."/>
            <person name="Papp V."/>
            <person name="Albert L."/>
            <person name="Andreopoulos W."/>
            <person name="Angelini C."/>
            <person name="Antonin V."/>
            <person name="Barry K.W."/>
            <person name="Bougher N.L."/>
            <person name="Buchanan P."/>
            <person name="Buyck B."/>
            <person name="Bense V."/>
            <person name="Catcheside P."/>
            <person name="Chovatia M."/>
            <person name="Cooper J."/>
            <person name="Damon W."/>
            <person name="Desjardin D."/>
            <person name="Finy P."/>
            <person name="Geml J."/>
            <person name="Haridas S."/>
            <person name="Hughes K."/>
            <person name="Justo A."/>
            <person name="Karasinski D."/>
            <person name="Kautmanova I."/>
            <person name="Kiss B."/>
            <person name="Kocsube S."/>
            <person name="Kotiranta H."/>
            <person name="LaButti K.M."/>
            <person name="Lechner B.E."/>
            <person name="Liimatainen K."/>
            <person name="Lipzen A."/>
            <person name="Lukacs Z."/>
            <person name="Mihaltcheva S."/>
            <person name="Morgado L.N."/>
            <person name="Niskanen T."/>
            <person name="Noordeloos M.E."/>
            <person name="Ohm R.A."/>
            <person name="Ortiz-Santana B."/>
            <person name="Ovrebo C."/>
            <person name="Racz N."/>
            <person name="Riley R."/>
            <person name="Savchenko A."/>
            <person name="Shiryaev A."/>
            <person name="Soop K."/>
            <person name="Spirin V."/>
            <person name="Szebenyi C."/>
            <person name="Tomsovsky M."/>
            <person name="Tulloss R.E."/>
            <person name="Uehling J."/>
            <person name="Grigoriev I.V."/>
            <person name="Vagvolgyi C."/>
            <person name="Papp T."/>
            <person name="Martin F.M."/>
            <person name="Miettinen O."/>
            <person name="Hibbett D.S."/>
            <person name="Nagy L.G."/>
        </authorList>
    </citation>
    <scope>NUCLEOTIDE SEQUENCE [LARGE SCALE GENOMIC DNA]</scope>
    <source>
        <strain evidence="2 3">CBS 166.37</strain>
    </source>
</reference>
<dbReference type="AlphaFoldDB" id="A0A5C3LH38"/>
<accession>A0A5C3LH38</accession>
<keyword evidence="2" id="KW-0378">Hydrolase</keyword>
<protein>
    <submittedName>
        <fullName evidence="2">Alpha/beta hydrolase family-domain-containing protein</fullName>
    </submittedName>
</protein>